<proteinExistence type="predicted"/>
<sequence>MGVRVVRRKTGTCAADHARMRFGREGERGRIVVLLLLLLGSRRNDRRRGGQIQRTVRRRRNVASEAEVLRVGQVQAAHVIARTHRRRRRQTVAVRRGQTRWNPRRMTPKARRRRRVGLLWHLW</sequence>
<reference evidence="1" key="1">
    <citation type="submission" date="2021-05" db="EMBL/GenBank/DDBJ databases">
        <authorList>
            <person name="Alioto T."/>
            <person name="Alioto T."/>
            <person name="Gomez Garrido J."/>
        </authorList>
    </citation>
    <scope>NUCLEOTIDE SEQUENCE</scope>
</reference>
<dbReference type="AlphaFoldDB" id="A0A8D8FN43"/>
<organism evidence="1">
    <name type="scientific">Culex pipiens</name>
    <name type="common">House mosquito</name>
    <dbReference type="NCBI Taxonomy" id="7175"/>
    <lineage>
        <taxon>Eukaryota</taxon>
        <taxon>Metazoa</taxon>
        <taxon>Ecdysozoa</taxon>
        <taxon>Arthropoda</taxon>
        <taxon>Hexapoda</taxon>
        <taxon>Insecta</taxon>
        <taxon>Pterygota</taxon>
        <taxon>Neoptera</taxon>
        <taxon>Endopterygota</taxon>
        <taxon>Diptera</taxon>
        <taxon>Nematocera</taxon>
        <taxon>Culicoidea</taxon>
        <taxon>Culicidae</taxon>
        <taxon>Culicinae</taxon>
        <taxon>Culicini</taxon>
        <taxon>Culex</taxon>
        <taxon>Culex</taxon>
    </lineage>
</organism>
<protein>
    <submittedName>
        <fullName evidence="1">(northern house mosquito) hypothetical protein</fullName>
    </submittedName>
</protein>
<dbReference type="EMBL" id="HBUE01078565">
    <property type="protein sequence ID" value="CAG6476473.1"/>
    <property type="molecule type" value="Transcribed_RNA"/>
</dbReference>
<accession>A0A8D8FN43</accession>
<name>A0A8D8FN43_CULPI</name>
<evidence type="ECO:0000313" key="1">
    <source>
        <dbReference type="EMBL" id="CAG6476473.1"/>
    </source>
</evidence>